<keyword evidence="1" id="KW-0812">Transmembrane</keyword>
<keyword evidence="1" id="KW-1133">Transmembrane helix</keyword>
<evidence type="ECO:0000313" key="2">
    <source>
        <dbReference type="EMBL" id="QPI16850.1"/>
    </source>
</evidence>
<protein>
    <submittedName>
        <fullName evidence="2">Uncharacterized protein</fullName>
    </submittedName>
</protein>
<name>A0A7S9SV70_9VIRU</name>
<keyword evidence="1" id="KW-0472">Membrane</keyword>
<dbReference type="EMBL" id="MW030608">
    <property type="protein sequence ID" value="QPI16850.1"/>
    <property type="molecule type" value="Genomic_DNA"/>
</dbReference>
<evidence type="ECO:0000256" key="1">
    <source>
        <dbReference type="SAM" id="Phobius"/>
    </source>
</evidence>
<sequence length="70" mass="8129">MQKSKLNYIVEKLFYDNNGQIIVSAIFGLSIAIFLFYIPVKIVDNVFKYNNKCYILNKNKVECTDNSITL</sequence>
<reference evidence="2" key="1">
    <citation type="submission" date="2020-08" db="EMBL/GenBank/DDBJ databases">
        <title>Bridging the membrane lipid divide: bacteria of the FCB group superphylum have the potential to synthesize archaeal ether lipids.</title>
        <authorList>
            <person name="Villanueva L."/>
            <person name="von Meijenfeldt F.A.B."/>
            <person name="Westbye A.B."/>
            <person name="Yadav S."/>
            <person name="Hopmans E.C."/>
            <person name="Dutilh B.E."/>
            <person name="Sinninghe Damste J.S."/>
        </authorList>
    </citation>
    <scope>NUCLEOTIDE SEQUENCE</scope>
    <source>
        <strain evidence="2">NIOZ-UU159</strain>
    </source>
</reference>
<proteinExistence type="predicted"/>
<organism evidence="2">
    <name type="scientific">Virus NIOZ-UU159</name>
    <dbReference type="NCBI Taxonomy" id="2763270"/>
    <lineage>
        <taxon>Viruses</taxon>
    </lineage>
</organism>
<feature type="transmembrane region" description="Helical" evidence="1">
    <location>
        <begin position="21"/>
        <end position="40"/>
    </location>
</feature>
<gene>
    <name evidence="2" type="ORF">NIOZUU159_00347</name>
</gene>
<accession>A0A7S9SV70</accession>